<dbReference type="AlphaFoldDB" id="A0A0F6YG98"/>
<feature type="domain" description="Response regulatory" evidence="10">
    <location>
        <begin position="594"/>
        <end position="712"/>
    </location>
</feature>
<feature type="coiled-coil region" evidence="7">
    <location>
        <begin position="130"/>
        <end position="164"/>
    </location>
</feature>
<comment type="catalytic activity">
    <reaction evidence="1">
        <text>ATP + protein L-histidine = ADP + protein N-phospho-L-histidine.</text>
        <dbReference type="EC" id="2.7.13.3"/>
    </reaction>
</comment>
<dbReference type="CDD" id="cd00082">
    <property type="entry name" value="HisKA"/>
    <property type="match status" value="1"/>
</dbReference>
<dbReference type="EMBL" id="CP011125">
    <property type="protein sequence ID" value="AKF03653.1"/>
    <property type="molecule type" value="Genomic_DNA"/>
</dbReference>
<dbReference type="SMART" id="SM00065">
    <property type="entry name" value="GAF"/>
    <property type="match status" value="1"/>
</dbReference>
<gene>
    <name evidence="11" type="ORF">DB32_000802</name>
</gene>
<dbReference type="SMART" id="SM00388">
    <property type="entry name" value="HisKA"/>
    <property type="match status" value="1"/>
</dbReference>
<dbReference type="FunFam" id="3.30.565.10:FF:000010">
    <property type="entry name" value="Sensor histidine kinase RcsC"/>
    <property type="match status" value="1"/>
</dbReference>
<dbReference type="SUPFAM" id="SSF47384">
    <property type="entry name" value="Homodimeric domain of signal transducing histidine kinase"/>
    <property type="match status" value="1"/>
</dbReference>
<dbReference type="InterPro" id="IPR004358">
    <property type="entry name" value="Sig_transdc_His_kin-like_C"/>
</dbReference>
<dbReference type="PANTHER" id="PTHR43547">
    <property type="entry name" value="TWO-COMPONENT HISTIDINE KINASE"/>
    <property type="match status" value="1"/>
</dbReference>
<dbReference type="InterPro" id="IPR003594">
    <property type="entry name" value="HATPase_dom"/>
</dbReference>
<feature type="domain" description="Histidine kinase" evidence="9">
    <location>
        <begin position="346"/>
        <end position="564"/>
    </location>
</feature>
<dbReference type="Pfam" id="PF02518">
    <property type="entry name" value="HATPase_c"/>
    <property type="match status" value="1"/>
</dbReference>
<dbReference type="InterPro" id="IPR005467">
    <property type="entry name" value="His_kinase_dom"/>
</dbReference>
<dbReference type="Gene3D" id="3.30.565.10">
    <property type="entry name" value="Histidine kinase-like ATPase, C-terminal domain"/>
    <property type="match status" value="1"/>
</dbReference>
<dbReference type="InterPro" id="IPR036097">
    <property type="entry name" value="HisK_dim/P_sf"/>
</dbReference>
<dbReference type="OrthoDB" id="5522912at2"/>
<dbReference type="InterPro" id="IPR003661">
    <property type="entry name" value="HisK_dim/P_dom"/>
</dbReference>
<evidence type="ECO:0000256" key="1">
    <source>
        <dbReference type="ARBA" id="ARBA00000085"/>
    </source>
</evidence>
<feature type="compositionally biased region" description="Basic and acidic residues" evidence="8">
    <location>
        <begin position="717"/>
        <end position="726"/>
    </location>
</feature>
<dbReference type="EC" id="2.7.13.3" evidence="2"/>
<keyword evidence="4 11" id="KW-0808">Transferase</keyword>
<dbReference type="Proteomes" id="UP000034883">
    <property type="component" value="Chromosome"/>
</dbReference>
<dbReference type="InterPro" id="IPR036890">
    <property type="entry name" value="HATPase_C_sf"/>
</dbReference>
<feature type="compositionally biased region" description="Polar residues" evidence="8">
    <location>
        <begin position="727"/>
        <end position="747"/>
    </location>
</feature>
<dbReference type="PROSITE" id="PS50110">
    <property type="entry name" value="RESPONSE_REGULATORY"/>
    <property type="match status" value="2"/>
</dbReference>
<dbReference type="Pfam" id="PF00512">
    <property type="entry name" value="HisKA"/>
    <property type="match status" value="1"/>
</dbReference>
<dbReference type="InterPro" id="IPR001789">
    <property type="entry name" value="Sig_transdc_resp-reg_receiver"/>
</dbReference>
<dbReference type="GO" id="GO:0008168">
    <property type="term" value="F:methyltransferase activity"/>
    <property type="evidence" value="ECO:0007669"/>
    <property type="project" value="UniProtKB-KW"/>
</dbReference>
<dbReference type="InterPro" id="IPR029016">
    <property type="entry name" value="GAF-like_dom_sf"/>
</dbReference>
<dbReference type="PROSITE" id="PS50109">
    <property type="entry name" value="HIS_KIN"/>
    <property type="match status" value="1"/>
</dbReference>
<evidence type="ECO:0000256" key="4">
    <source>
        <dbReference type="ARBA" id="ARBA00022679"/>
    </source>
</evidence>
<dbReference type="KEGG" id="samy:DB32_000802"/>
<evidence type="ECO:0000256" key="2">
    <source>
        <dbReference type="ARBA" id="ARBA00012438"/>
    </source>
</evidence>
<evidence type="ECO:0000256" key="8">
    <source>
        <dbReference type="SAM" id="MobiDB-lite"/>
    </source>
</evidence>
<keyword evidence="12" id="KW-1185">Reference proteome</keyword>
<dbReference type="Pfam" id="PF13185">
    <property type="entry name" value="GAF_2"/>
    <property type="match status" value="1"/>
</dbReference>
<evidence type="ECO:0000313" key="12">
    <source>
        <dbReference type="Proteomes" id="UP000034883"/>
    </source>
</evidence>
<reference evidence="11 12" key="1">
    <citation type="submission" date="2015-03" db="EMBL/GenBank/DDBJ databases">
        <title>Genome assembly of Sandaracinus amylolyticus DSM 53668.</title>
        <authorList>
            <person name="Sharma G."/>
            <person name="Subramanian S."/>
        </authorList>
    </citation>
    <scope>NUCLEOTIDE SEQUENCE [LARGE SCALE GENOMIC DNA]</scope>
    <source>
        <strain evidence="11 12">DSM 53668</strain>
    </source>
</reference>
<dbReference type="Gene3D" id="1.10.287.130">
    <property type="match status" value="1"/>
</dbReference>
<keyword evidence="3 6" id="KW-0597">Phosphoprotein</keyword>
<dbReference type="Gene3D" id="3.30.450.40">
    <property type="match status" value="1"/>
</dbReference>
<dbReference type="GO" id="GO:0000155">
    <property type="term" value="F:phosphorelay sensor kinase activity"/>
    <property type="evidence" value="ECO:0007669"/>
    <property type="project" value="InterPro"/>
</dbReference>
<organism evidence="11 12">
    <name type="scientific">Sandaracinus amylolyticus</name>
    <dbReference type="NCBI Taxonomy" id="927083"/>
    <lineage>
        <taxon>Bacteria</taxon>
        <taxon>Pseudomonadati</taxon>
        <taxon>Myxococcota</taxon>
        <taxon>Polyangia</taxon>
        <taxon>Polyangiales</taxon>
        <taxon>Sandaracinaceae</taxon>
        <taxon>Sandaracinus</taxon>
    </lineage>
</organism>
<dbReference type="CDD" id="cd17580">
    <property type="entry name" value="REC_2_DhkD-like"/>
    <property type="match status" value="1"/>
</dbReference>
<keyword evidence="7" id="KW-0175">Coiled coil</keyword>
<dbReference type="InterPro" id="IPR011006">
    <property type="entry name" value="CheY-like_superfamily"/>
</dbReference>
<keyword evidence="11" id="KW-0489">Methyltransferase</keyword>
<dbReference type="STRING" id="927083.DB32_000802"/>
<dbReference type="SUPFAM" id="SSF55781">
    <property type="entry name" value="GAF domain-like"/>
    <property type="match status" value="1"/>
</dbReference>
<evidence type="ECO:0000256" key="6">
    <source>
        <dbReference type="PROSITE-ProRule" id="PRU00169"/>
    </source>
</evidence>
<dbReference type="Gene3D" id="3.40.50.2300">
    <property type="match status" value="2"/>
</dbReference>
<name>A0A0F6YG98_9BACT</name>
<dbReference type="Pfam" id="PF00072">
    <property type="entry name" value="Response_reg"/>
    <property type="match status" value="2"/>
</dbReference>
<feature type="domain" description="Response regulatory" evidence="10">
    <location>
        <begin position="10"/>
        <end position="126"/>
    </location>
</feature>
<proteinExistence type="predicted"/>
<dbReference type="InterPro" id="IPR003018">
    <property type="entry name" value="GAF"/>
</dbReference>
<evidence type="ECO:0000259" key="10">
    <source>
        <dbReference type="PROSITE" id="PS50110"/>
    </source>
</evidence>
<dbReference type="GO" id="GO:0032259">
    <property type="term" value="P:methylation"/>
    <property type="evidence" value="ECO:0007669"/>
    <property type="project" value="UniProtKB-KW"/>
</dbReference>
<dbReference type="SMART" id="SM00387">
    <property type="entry name" value="HATPase_c"/>
    <property type="match status" value="1"/>
</dbReference>
<dbReference type="CDD" id="cd16922">
    <property type="entry name" value="HATPase_EvgS-ArcB-TorS-like"/>
    <property type="match status" value="1"/>
</dbReference>
<dbReference type="SMART" id="SM00448">
    <property type="entry name" value="REC"/>
    <property type="match status" value="2"/>
</dbReference>
<feature type="modified residue" description="4-aspartylphosphate" evidence="6">
    <location>
        <position position="61"/>
    </location>
</feature>
<evidence type="ECO:0000256" key="3">
    <source>
        <dbReference type="ARBA" id="ARBA00022553"/>
    </source>
</evidence>
<dbReference type="RefSeq" id="WP_083457131.1">
    <property type="nucleotide sequence ID" value="NZ_CP011125.1"/>
</dbReference>
<dbReference type="PRINTS" id="PR00344">
    <property type="entry name" value="BCTRLSENSOR"/>
</dbReference>
<evidence type="ECO:0000313" key="11">
    <source>
        <dbReference type="EMBL" id="AKF03653.1"/>
    </source>
</evidence>
<sequence length="747" mass="81674">MPRDRGRSMRILHLEDDPRDAELVHEHLASDGLEARIVRVGDRDAFERELAGGGFDLVLSDYELPAYDGRAALDRARESAPDVPFVFVSGAIGEEIAIESLKRGATDYVLKHRLERLGPAVRRALRERENLLLRRAVERERDALHEAERRARREAERVAAENRLLADASEVLASSLDLAPTLVRALRLLVPQLADWAVIDLVREDVADEQHETQRVAWAHRDPAREQLLSSRDGWQDDPLGAAEVMRTGEARVVAGADTSAGLREQLGLHLAIVVPISLRASRLGTLVLATADERRGFVERDVALAMELALRIAVAIDNARLYAQAQSDRKRAEDANRGKDEFLATVSHELRTPLNAILGWARMLREGTIGPEKQRRAIEIIERNARVQTQLIEDLLDVSRIVSGKLRLSPAPIDPASVVEMAVEAIRPQAEARGVRIAAEVPSEIGEVLGDADRLQQVVWNLLTNAVKFTPTQGRVDVRLRALPGEVEIVVRDTGAGIPREFLPHVFDRFRQADAGKARAHGGLGLGLTIVRHIVELHGGSIVADSDGEGRGATFTVRLPASVRAGTRPQVVAVARPSLAPTLREGPRLRGVRVLVVDDEMDARELLVSAFHELEASVTIAASADEALRVVRDARPHVLVSDIGMPGEDGYSLIRKVRAIEQELGMRVPAIALTAYAAIEDRTKALSEGFDRHVAKPVEPSELAVVIAELTEPIRADLDGDHSDANESTTSRSVSSGGNDSGRSLS</sequence>
<dbReference type="CDD" id="cd00156">
    <property type="entry name" value="REC"/>
    <property type="match status" value="1"/>
</dbReference>
<dbReference type="SUPFAM" id="SSF52172">
    <property type="entry name" value="CheY-like"/>
    <property type="match status" value="2"/>
</dbReference>
<keyword evidence="5" id="KW-0418">Kinase</keyword>
<evidence type="ECO:0000259" key="9">
    <source>
        <dbReference type="PROSITE" id="PS50109"/>
    </source>
</evidence>
<accession>A0A0F6YG98</accession>
<evidence type="ECO:0000256" key="7">
    <source>
        <dbReference type="SAM" id="Coils"/>
    </source>
</evidence>
<feature type="modified residue" description="4-aspartylphosphate" evidence="6">
    <location>
        <position position="643"/>
    </location>
</feature>
<evidence type="ECO:0000256" key="5">
    <source>
        <dbReference type="ARBA" id="ARBA00022777"/>
    </source>
</evidence>
<dbReference type="SUPFAM" id="SSF55874">
    <property type="entry name" value="ATPase domain of HSP90 chaperone/DNA topoisomerase II/histidine kinase"/>
    <property type="match status" value="1"/>
</dbReference>
<protein>
    <recommendedName>
        <fullName evidence="2">histidine kinase</fullName>
        <ecNumber evidence="2">2.7.13.3</ecNumber>
    </recommendedName>
</protein>
<feature type="region of interest" description="Disordered" evidence="8">
    <location>
        <begin position="717"/>
        <end position="747"/>
    </location>
</feature>
<dbReference type="PANTHER" id="PTHR43547:SF2">
    <property type="entry name" value="HYBRID SIGNAL TRANSDUCTION HISTIDINE KINASE C"/>
    <property type="match status" value="1"/>
</dbReference>